<proteinExistence type="predicted"/>
<dbReference type="AlphaFoldDB" id="A0AAD8MYL4"/>
<dbReference type="Pfam" id="PF03004">
    <property type="entry name" value="Transposase_24"/>
    <property type="match status" value="1"/>
</dbReference>
<keyword evidence="2" id="KW-1133">Transmembrane helix</keyword>
<accession>A0AAD8MYL4</accession>
<organism evidence="4 5">
    <name type="scientific">Heracleum sosnowskyi</name>
    <dbReference type="NCBI Taxonomy" id="360622"/>
    <lineage>
        <taxon>Eukaryota</taxon>
        <taxon>Viridiplantae</taxon>
        <taxon>Streptophyta</taxon>
        <taxon>Embryophyta</taxon>
        <taxon>Tracheophyta</taxon>
        <taxon>Spermatophyta</taxon>
        <taxon>Magnoliopsida</taxon>
        <taxon>eudicotyledons</taxon>
        <taxon>Gunneridae</taxon>
        <taxon>Pentapetalae</taxon>
        <taxon>asterids</taxon>
        <taxon>campanulids</taxon>
        <taxon>Apiales</taxon>
        <taxon>Apiaceae</taxon>
        <taxon>Apioideae</taxon>
        <taxon>apioid superclade</taxon>
        <taxon>Tordylieae</taxon>
        <taxon>Tordyliinae</taxon>
        <taxon>Heracleum</taxon>
    </lineage>
</organism>
<dbReference type="EMBL" id="JAUIZM010000004">
    <property type="protein sequence ID" value="KAK1389929.1"/>
    <property type="molecule type" value="Genomic_DNA"/>
</dbReference>
<evidence type="ECO:0000256" key="1">
    <source>
        <dbReference type="SAM" id="MobiDB-lite"/>
    </source>
</evidence>
<dbReference type="InterPro" id="IPR004252">
    <property type="entry name" value="Probable_transposase_24"/>
</dbReference>
<sequence length="585" mass="65359">MGINALILLIALVLLLNYSSTAENPRKMRNLRAPTGFASGFRKWGSMEVVWCFFLVCMLVITISALMGRVGDRGKGKKKASAANTSRRKRTRTSGRLRDEPEEEDGEEEQPSNVNEDVDEEERRLLVVQQEAARRARIIATPIRRTHSIGIWGNPPPTPHPISISDGHIKNPVAKKTILQIMRSTWPHGLFTYRQIVAGNPKWITDVITEFNNYYTHKGEQTEQGAYESIYKHVQSEMKHTLNETKKKAKADAKQLNKTLFEVNPGIFDDDFWKELVEYWMSKAHGHLSEVGSKNREKIKNLHSAGAKSFTEMEDVCWKETPQLWWYKKTHLKKNGKRVEIDELPCDSDFMTEESRLIAARYADIVERNRDWFASQPGGEEEATHPLQWWIEATAPGCARPPRNQLIGFPRIPASTLIPDLAANYRAQRVGGAGSSSQANQGSESVIPDPLFINVVRNVLNEAQANPGAYHTPPTFAQVSNIANAALEMQRNPEMGSQAFSNAIVGEVTRLVGEILQSIYNKYENANAEAIRRAQGGADDGGEDDGGEDNGGGEGDGQDDGGYRDDGIIDYTNQGFNRLLQLGLN</sequence>
<evidence type="ECO:0000313" key="5">
    <source>
        <dbReference type="Proteomes" id="UP001237642"/>
    </source>
</evidence>
<keyword evidence="3" id="KW-0732">Signal</keyword>
<feature type="compositionally biased region" description="Basic residues" evidence="1">
    <location>
        <begin position="75"/>
        <end position="95"/>
    </location>
</feature>
<feature type="transmembrane region" description="Helical" evidence="2">
    <location>
        <begin position="45"/>
        <end position="68"/>
    </location>
</feature>
<keyword evidence="2" id="KW-0812">Transmembrane</keyword>
<protein>
    <submittedName>
        <fullName evidence="4">Uncharacterized protein</fullName>
    </submittedName>
</protein>
<name>A0AAD8MYL4_9APIA</name>
<gene>
    <name evidence="4" type="ORF">POM88_018107</name>
</gene>
<feature type="region of interest" description="Disordered" evidence="1">
    <location>
        <begin position="72"/>
        <end position="121"/>
    </location>
</feature>
<evidence type="ECO:0000256" key="3">
    <source>
        <dbReference type="SAM" id="SignalP"/>
    </source>
</evidence>
<evidence type="ECO:0000313" key="4">
    <source>
        <dbReference type="EMBL" id="KAK1389929.1"/>
    </source>
</evidence>
<reference evidence="4" key="2">
    <citation type="submission" date="2023-05" db="EMBL/GenBank/DDBJ databases">
        <authorList>
            <person name="Schelkunov M.I."/>
        </authorList>
    </citation>
    <scope>NUCLEOTIDE SEQUENCE</scope>
    <source>
        <strain evidence="4">Hsosn_3</strain>
        <tissue evidence="4">Leaf</tissue>
    </source>
</reference>
<feature type="chain" id="PRO_5041910027" evidence="3">
    <location>
        <begin position="23"/>
        <end position="585"/>
    </location>
</feature>
<dbReference type="Proteomes" id="UP001237642">
    <property type="component" value="Unassembled WGS sequence"/>
</dbReference>
<feature type="signal peptide" evidence="3">
    <location>
        <begin position="1"/>
        <end position="22"/>
    </location>
</feature>
<evidence type="ECO:0000256" key="2">
    <source>
        <dbReference type="SAM" id="Phobius"/>
    </source>
</evidence>
<keyword evidence="2" id="KW-0472">Membrane</keyword>
<feature type="region of interest" description="Disordered" evidence="1">
    <location>
        <begin position="535"/>
        <end position="568"/>
    </location>
</feature>
<feature type="compositionally biased region" description="Acidic residues" evidence="1">
    <location>
        <begin position="100"/>
        <end position="120"/>
    </location>
</feature>
<keyword evidence="5" id="KW-1185">Reference proteome</keyword>
<reference evidence="4" key="1">
    <citation type="submission" date="2023-02" db="EMBL/GenBank/DDBJ databases">
        <title>Genome of toxic invasive species Heracleum sosnowskyi carries increased number of genes despite the absence of recent whole-genome duplications.</title>
        <authorList>
            <person name="Schelkunov M."/>
            <person name="Shtratnikova V."/>
            <person name="Makarenko M."/>
            <person name="Klepikova A."/>
            <person name="Omelchenko D."/>
            <person name="Novikova G."/>
            <person name="Obukhova E."/>
            <person name="Bogdanov V."/>
            <person name="Penin A."/>
            <person name="Logacheva M."/>
        </authorList>
    </citation>
    <scope>NUCLEOTIDE SEQUENCE</scope>
    <source>
        <strain evidence="4">Hsosn_3</strain>
        <tissue evidence="4">Leaf</tissue>
    </source>
</reference>
<comment type="caution">
    <text evidence="4">The sequence shown here is derived from an EMBL/GenBank/DDBJ whole genome shotgun (WGS) entry which is preliminary data.</text>
</comment>